<name>A0A9X2DVC8_9BACI</name>
<proteinExistence type="predicted"/>
<dbReference type="SUPFAM" id="SSF55797">
    <property type="entry name" value="PR-1-like"/>
    <property type="match status" value="1"/>
</dbReference>
<dbReference type="Proteomes" id="UP001139179">
    <property type="component" value="Unassembled WGS sequence"/>
</dbReference>
<keyword evidence="5" id="KW-1185">Reference proteome</keyword>
<feature type="signal peptide" evidence="2">
    <location>
        <begin position="1"/>
        <end position="24"/>
    </location>
</feature>
<dbReference type="RefSeq" id="WP_251224903.1">
    <property type="nucleotide sequence ID" value="NZ_JAMBOL010000032.1"/>
</dbReference>
<evidence type="ECO:0000256" key="2">
    <source>
        <dbReference type="SAM" id="SignalP"/>
    </source>
</evidence>
<gene>
    <name evidence="4" type="ORF">M3202_19500</name>
</gene>
<dbReference type="NCBIfam" id="TIGR02909">
    <property type="entry name" value="spore_YkwD"/>
    <property type="match status" value="1"/>
</dbReference>
<dbReference type="InterPro" id="IPR035940">
    <property type="entry name" value="CAP_sf"/>
</dbReference>
<evidence type="ECO:0000256" key="1">
    <source>
        <dbReference type="SAM" id="MobiDB-lite"/>
    </source>
</evidence>
<comment type="caution">
    <text evidence="4">The sequence shown here is derived from an EMBL/GenBank/DDBJ whole genome shotgun (WGS) entry which is preliminary data.</text>
</comment>
<evidence type="ECO:0000313" key="4">
    <source>
        <dbReference type="EMBL" id="MCM3716232.1"/>
    </source>
</evidence>
<reference evidence="4" key="1">
    <citation type="submission" date="2022-05" db="EMBL/GenBank/DDBJ databases">
        <title>Comparative Genomics of Spacecraft Associated Microbes.</title>
        <authorList>
            <person name="Tran M.T."/>
            <person name="Wright A."/>
            <person name="Seuylemezian A."/>
            <person name="Eisen J."/>
            <person name="Coil D."/>
        </authorList>
    </citation>
    <scope>NUCLEOTIDE SEQUENCE</scope>
    <source>
        <strain evidence="4">214.1.1</strain>
    </source>
</reference>
<dbReference type="AlphaFoldDB" id="A0A9X2DVC8"/>
<feature type="compositionally biased region" description="Low complexity" evidence="1">
    <location>
        <begin position="114"/>
        <end position="134"/>
    </location>
</feature>
<dbReference type="Gene3D" id="3.40.33.10">
    <property type="entry name" value="CAP"/>
    <property type="match status" value="1"/>
</dbReference>
<dbReference type="InterPro" id="IPR014258">
    <property type="entry name" value="CAP_domain_YkwD-like"/>
</dbReference>
<accession>A0A9X2DVC8</accession>
<evidence type="ECO:0000313" key="5">
    <source>
        <dbReference type="Proteomes" id="UP001139179"/>
    </source>
</evidence>
<dbReference type="PANTHER" id="PTHR31157:SF1">
    <property type="entry name" value="SCP DOMAIN-CONTAINING PROTEIN"/>
    <property type="match status" value="1"/>
</dbReference>
<dbReference type="CDD" id="cd05379">
    <property type="entry name" value="CAP_bacterial"/>
    <property type="match status" value="1"/>
</dbReference>
<protein>
    <submittedName>
        <fullName evidence="4">CAP domain-containing protein</fullName>
    </submittedName>
</protein>
<evidence type="ECO:0000259" key="3">
    <source>
        <dbReference type="Pfam" id="PF00188"/>
    </source>
</evidence>
<dbReference type="EMBL" id="JAMBOL010000032">
    <property type="protein sequence ID" value="MCM3716232.1"/>
    <property type="molecule type" value="Genomic_DNA"/>
</dbReference>
<sequence length="274" mass="29793">MKKLLVTTVAAAAIAAGFGGQAFAAEKTHQPVYAKVQAYELKNIDKESINQLLEKFAHTTLKDVLVDWQKQAKKHAGPAPVKQPAPEQAPEKEAAPEKQPAPTQEEKPAPQPAPEEQAPAPAEQAPAPAQQQPAPEKPQAPEQEQVNGISQEEQQMLDLVNQERSQQGLAPLKADLELTKVARVKAQDMIDNNYFSHQSPTYGSPFDMMSQFGIQYRTAGENLAGNQTVEAAHQALMNSQGHRENILKGDYTEVGIGIVDGGPYGKMFVQLFKG</sequence>
<feature type="region of interest" description="Disordered" evidence="1">
    <location>
        <begin position="72"/>
        <end position="147"/>
    </location>
</feature>
<keyword evidence="2" id="KW-0732">Signal</keyword>
<feature type="domain" description="SCP" evidence="3">
    <location>
        <begin position="157"/>
        <end position="272"/>
    </location>
</feature>
<dbReference type="PANTHER" id="PTHR31157">
    <property type="entry name" value="SCP DOMAIN-CONTAINING PROTEIN"/>
    <property type="match status" value="1"/>
</dbReference>
<dbReference type="InterPro" id="IPR014044">
    <property type="entry name" value="CAP_dom"/>
</dbReference>
<feature type="chain" id="PRO_5040964783" evidence="2">
    <location>
        <begin position="25"/>
        <end position="274"/>
    </location>
</feature>
<organism evidence="4 5">
    <name type="scientific">Halalkalibacter oceani</name>
    <dbReference type="NCBI Taxonomy" id="1653776"/>
    <lineage>
        <taxon>Bacteria</taxon>
        <taxon>Bacillati</taxon>
        <taxon>Bacillota</taxon>
        <taxon>Bacilli</taxon>
        <taxon>Bacillales</taxon>
        <taxon>Bacillaceae</taxon>
        <taxon>Halalkalibacter</taxon>
    </lineage>
</organism>
<dbReference type="Pfam" id="PF00188">
    <property type="entry name" value="CAP"/>
    <property type="match status" value="1"/>
</dbReference>